<proteinExistence type="predicted"/>
<dbReference type="InterPro" id="IPR024370">
    <property type="entry name" value="PBP_domain"/>
</dbReference>
<dbReference type="PANTHER" id="PTHR30570">
    <property type="entry name" value="PERIPLASMIC PHOSPHATE BINDING COMPONENT OF PHOSPHATE ABC TRANSPORTER"/>
    <property type="match status" value="1"/>
</dbReference>
<sequence>MNTGPRITGIYLCVFIIFFPWPAFSTDTADHSATDHENNNALMGVGAHFAWILFDAIKADLETKVGRRVILFGEKSMLGVGCNAGIKAARQATQSRETFGFICCSLSNEEIEKEQLIVYPLVKEPILILTHKDNPVDNLSSDQVRAIFRGDLASWADVDETDKPIVVVTRLHCKKRPGHWKTILPDHKEFRQERLNVTSAAAMVQRVGDFRGAIGHTGATWIFDAKDRIKIIMVDGFRPTAENLRNGKYPFYRQLSAITNRNPSPDVVELITEAQTGEAFRKVARQYELLPLNPMRRMSSANAAAQ</sequence>
<reference evidence="3" key="1">
    <citation type="submission" date="2018-06" db="EMBL/GenBank/DDBJ databases">
        <authorList>
            <person name="Zhirakovskaya E."/>
        </authorList>
    </citation>
    <scope>NUCLEOTIDE SEQUENCE</scope>
</reference>
<dbReference type="EMBL" id="UOFV01000140">
    <property type="protein sequence ID" value="VAW98370.1"/>
    <property type="molecule type" value="Genomic_DNA"/>
</dbReference>
<protein>
    <recommendedName>
        <fullName evidence="2">PBP domain-containing protein</fullName>
    </recommendedName>
</protein>
<dbReference type="Pfam" id="PF12849">
    <property type="entry name" value="PBP_like_2"/>
    <property type="match status" value="1"/>
</dbReference>
<accession>A0A3B1A9V3</accession>
<dbReference type="PANTHER" id="PTHR30570:SF1">
    <property type="entry name" value="PHOSPHATE-BINDING PROTEIN PSTS"/>
    <property type="match status" value="1"/>
</dbReference>
<evidence type="ECO:0000256" key="1">
    <source>
        <dbReference type="ARBA" id="ARBA00022729"/>
    </source>
</evidence>
<name>A0A3B1A9V3_9ZZZZ</name>
<evidence type="ECO:0000313" key="3">
    <source>
        <dbReference type="EMBL" id="VAW98370.1"/>
    </source>
</evidence>
<dbReference type="Gene3D" id="3.40.190.10">
    <property type="entry name" value="Periplasmic binding protein-like II"/>
    <property type="match status" value="2"/>
</dbReference>
<dbReference type="AlphaFoldDB" id="A0A3B1A9V3"/>
<dbReference type="InterPro" id="IPR050811">
    <property type="entry name" value="Phosphate_ABC_transporter"/>
</dbReference>
<gene>
    <name evidence="3" type="ORF">MNBD_GAMMA19-1502</name>
</gene>
<evidence type="ECO:0000259" key="2">
    <source>
        <dbReference type="Pfam" id="PF12849"/>
    </source>
</evidence>
<keyword evidence="1" id="KW-0732">Signal</keyword>
<dbReference type="SUPFAM" id="SSF53850">
    <property type="entry name" value="Periplasmic binding protein-like II"/>
    <property type="match status" value="1"/>
</dbReference>
<feature type="domain" description="PBP" evidence="2">
    <location>
        <begin position="106"/>
        <end position="274"/>
    </location>
</feature>
<organism evidence="3">
    <name type="scientific">hydrothermal vent metagenome</name>
    <dbReference type="NCBI Taxonomy" id="652676"/>
    <lineage>
        <taxon>unclassified sequences</taxon>
        <taxon>metagenomes</taxon>
        <taxon>ecological metagenomes</taxon>
    </lineage>
</organism>